<dbReference type="KEGG" id="bsol:FSW04_11120"/>
<dbReference type="InterPro" id="IPR036374">
    <property type="entry name" value="OxRdtase_Mopterin-bd_sf"/>
</dbReference>
<dbReference type="InterPro" id="IPR006311">
    <property type="entry name" value="TAT_signal"/>
</dbReference>
<keyword evidence="1" id="KW-1133">Transmembrane helix</keyword>
<reference evidence="3 4" key="1">
    <citation type="journal article" date="2018" name="J. Microbiol.">
        <title>Baekduia soli gen. nov., sp. nov., a novel bacterium isolated from the soil of Baekdu Mountain and proposal of a novel family name, Baekduiaceae fam. nov.</title>
        <authorList>
            <person name="An D.S."/>
            <person name="Siddiqi M.Z."/>
            <person name="Kim K.H."/>
            <person name="Yu H.S."/>
            <person name="Im W.T."/>
        </authorList>
    </citation>
    <scope>NUCLEOTIDE SEQUENCE [LARGE SCALE GENOMIC DNA]</scope>
    <source>
        <strain evidence="3 4">BR7-21</strain>
    </source>
</reference>
<dbReference type="EMBL" id="CP042430">
    <property type="protein sequence ID" value="QEC48065.1"/>
    <property type="molecule type" value="Genomic_DNA"/>
</dbReference>
<accession>A0A5B8U5B1</accession>
<evidence type="ECO:0000313" key="4">
    <source>
        <dbReference type="Proteomes" id="UP000321805"/>
    </source>
</evidence>
<dbReference type="Proteomes" id="UP000321805">
    <property type="component" value="Chromosome"/>
</dbReference>
<dbReference type="RefSeq" id="WP_146919225.1">
    <property type="nucleotide sequence ID" value="NZ_CP042430.1"/>
</dbReference>
<dbReference type="InterPro" id="IPR000572">
    <property type="entry name" value="OxRdtase_Mopterin-bd_dom"/>
</dbReference>
<name>A0A5B8U5B1_9ACTN</name>
<dbReference type="OrthoDB" id="9795587at2"/>
<feature type="domain" description="Oxidoreductase molybdopterin-binding" evidence="2">
    <location>
        <begin position="71"/>
        <end position="217"/>
    </location>
</feature>
<dbReference type="PANTHER" id="PTHR43032">
    <property type="entry name" value="PROTEIN-METHIONINE-SULFOXIDE REDUCTASE"/>
    <property type="match status" value="1"/>
</dbReference>
<proteinExistence type="predicted"/>
<dbReference type="SUPFAM" id="SSF56524">
    <property type="entry name" value="Oxidoreductase molybdopterin-binding domain"/>
    <property type="match status" value="1"/>
</dbReference>
<feature type="transmembrane region" description="Helical" evidence="1">
    <location>
        <begin position="20"/>
        <end position="39"/>
    </location>
</feature>
<dbReference type="Pfam" id="PF00174">
    <property type="entry name" value="Oxidored_molyb"/>
    <property type="match status" value="1"/>
</dbReference>
<sequence>MSAPGDDDPPLEGRPIGRRAFFGLVGAGLTALAWGGSALRGVSSASEALPAFVRSAVPIGDGWRIYAVNEPYPTFRPATWRLRIDGLVRHPQSLDHVALRALPRAEQTPDFHCVTGWSVPGVHWAGVRFADLLAAAQPLPSARALAFVSAETPYVDYLTLEQAASPDAMLAYDMDRAPLTREHGAPARLVMPRMYGYKGVKWVQRIVVLDRANAGYWEQRGYDRDAWVGDSNGL</sequence>
<gene>
    <name evidence="3" type="ORF">FSW04_11120</name>
</gene>
<protein>
    <submittedName>
        <fullName evidence="3">Molybdopterin-dependent oxidoreductase</fullName>
    </submittedName>
</protein>
<evidence type="ECO:0000313" key="3">
    <source>
        <dbReference type="EMBL" id="QEC48065.1"/>
    </source>
</evidence>
<keyword evidence="1" id="KW-0812">Transmembrane</keyword>
<dbReference type="AlphaFoldDB" id="A0A5B8U5B1"/>
<keyword evidence="1" id="KW-0472">Membrane</keyword>
<dbReference type="PROSITE" id="PS51318">
    <property type="entry name" value="TAT"/>
    <property type="match status" value="1"/>
</dbReference>
<keyword evidence="4" id="KW-1185">Reference proteome</keyword>
<organism evidence="3 4">
    <name type="scientific">Baekduia soli</name>
    <dbReference type="NCBI Taxonomy" id="496014"/>
    <lineage>
        <taxon>Bacteria</taxon>
        <taxon>Bacillati</taxon>
        <taxon>Actinomycetota</taxon>
        <taxon>Thermoleophilia</taxon>
        <taxon>Solirubrobacterales</taxon>
        <taxon>Baekduiaceae</taxon>
        <taxon>Baekduia</taxon>
    </lineage>
</organism>
<evidence type="ECO:0000256" key="1">
    <source>
        <dbReference type="SAM" id="Phobius"/>
    </source>
</evidence>
<evidence type="ECO:0000259" key="2">
    <source>
        <dbReference type="Pfam" id="PF00174"/>
    </source>
</evidence>
<dbReference type="Gene3D" id="3.90.420.10">
    <property type="entry name" value="Oxidoreductase, molybdopterin-binding domain"/>
    <property type="match status" value="1"/>
</dbReference>